<feature type="domain" description="Glycosyl transferase family 1" evidence="4">
    <location>
        <begin position="213"/>
        <end position="365"/>
    </location>
</feature>
<sequence length="388" mass="42990">MMLPIYAGSSSGFGEGGLGGHLSFIQKAALAAGRPIQILCRDQTSKLPVERCHAIPAPAWTRAMKYTPIRWSPAIQSSLIGRQFDARAAERLPERPIVYHCFPGFAEQSFEKVKRWGGVTVLEAATTHADHVYEVTEAEHRKYRMGGSPFSRQWLRRVRREYELADFITIASALQRDSFISRGVPAERLLYAPLGIDTDRFTGPSPEYRRRPNGSKFRIVQVGQITLRKGFIYLLEAVRLLNDPEIEVVLIGGIGWRAVRETIEHYRTMGVAVRHASGDPLPALREAHLYVHASVEDGFGLAPLEAMASGLPAVVTDQTGMQDLIEDGKDGLVVPSKDPRRLADAIALLKNDEPRRLAMGEAAARKARNYDAVAAARRYASALRPAWG</sequence>
<dbReference type="SUPFAM" id="SSF53756">
    <property type="entry name" value="UDP-Glycosyltransferase/glycogen phosphorylase"/>
    <property type="match status" value="1"/>
</dbReference>
<dbReference type="EMBL" id="JAGRPV010000001">
    <property type="protein sequence ID" value="MDI4644165.1"/>
    <property type="molecule type" value="Genomic_DNA"/>
</dbReference>
<dbReference type="PANTHER" id="PTHR12526:SF640">
    <property type="entry name" value="COLANIC ACID BIOSYNTHESIS GLYCOSYLTRANSFERASE WCAL-RELATED"/>
    <property type="match status" value="1"/>
</dbReference>
<evidence type="ECO:0000256" key="1">
    <source>
        <dbReference type="ARBA" id="ARBA00009481"/>
    </source>
</evidence>
<reference evidence="5" key="1">
    <citation type="submission" date="2023-04" db="EMBL/GenBank/DDBJ databases">
        <title>Comparative genomic analysis of Cohnella hashimotonis sp. nov., isolated from the International Space Station.</title>
        <authorList>
            <person name="Venkateswaran K."/>
            <person name="Simpson A."/>
        </authorList>
    </citation>
    <scope>NUCLEOTIDE SEQUENCE</scope>
    <source>
        <strain evidence="5">F6_2S_P_1</strain>
    </source>
</reference>
<dbReference type="RefSeq" id="WP_282907185.1">
    <property type="nucleotide sequence ID" value="NZ_JAGRPV010000001.1"/>
</dbReference>
<accession>A0ABT6TBX3</accession>
<dbReference type="GO" id="GO:0016757">
    <property type="term" value="F:glycosyltransferase activity"/>
    <property type="evidence" value="ECO:0007669"/>
    <property type="project" value="UniProtKB-KW"/>
</dbReference>
<gene>
    <name evidence="5" type="ORF">KB449_04295</name>
</gene>
<dbReference type="Gene3D" id="3.40.50.2000">
    <property type="entry name" value="Glycogen Phosphorylase B"/>
    <property type="match status" value="2"/>
</dbReference>
<dbReference type="EC" id="2.4.-.-" evidence="5"/>
<dbReference type="Pfam" id="PF00534">
    <property type="entry name" value="Glycos_transf_1"/>
    <property type="match status" value="1"/>
</dbReference>
<evidence type="ECO:0000313" key="6">
    <source>
        <dbReference type="Proteomes" id="UP001161691"/>
    </source>
</evidence>
<name>A0ABT6TBX3_9BACL</name>
<protein>
    <submittedName>
        <fullName evidence="5">Glycosyltransferase family 4 protein</fullName>
        <ecNumber evidence="5">2.4.-.-</ecNumber>
    </submittedName>
</protein>
<evidence type="ECO:0000256" key="2">
    <source>
        <dbReference type="ARBA" id="ARBA00022676"/>
    </source>
</evidence>
<keyword evidence="6" id="KW-1185">Reference proteome</keyword>
<evidence type="ECO:0000259" key="4">
    <source>
        <dbReference type="Pfam" id="PF00534"/>
    </source>
</evidence>
<dbReference type="PANTHER" id="PTHR12526">
    <property type="entry name" value="GLYCOSYLTRANSFERASE"/>
    <property type="match status" value="1"/>
</dbReference>
<dbReference type="InterPro" id="IPR001296">
    <property type="entry name" value="Glyco_trans_1"/>
</dbReference>
<evidence type="ECO:0000313" key="5">
    <source>
        <dbReference type="EMBL" id="MDI4644165.1"/>
    </source>
</evidence>
<organism evidence="5 6">
    <name type="scientific">Cohnella hashimotonis</name>
    <dbReference type="NCBI Taxonomy" id="2826895"/>
    <lineage>
        <taxon>Bacteria</taxon>
        <taxon>Bacillati</taxon>
        <taxon>Bacillota</taxon>
        <taxon>Bacilli</taxon>
        <taxon>Bacillales</taxon>
        <taxon>Paenibacillaceae</taxon>
        <taxon>Cohnella</taxon>
    </lineage>
</organism>
<keyword evidence="3 5" id="KW-0808">Transferase</keyword>
<dbReference type="CDD" id="cd03801">
    <property type="entry name" value="GT4_PimA-like"/>
    <property type="match status" value="1"/>
</dbReference>
<comment type="caution">
    <text evidence="5">The sequence shown here is derived from an EMBL/GenBank/DDBJ whole genome shotgun (WGS) entry which is preliminary data.</text>
</comment>
<evidence type="ECO:0000256" key="3">
    <source>
        <dbReference type="ARBA" id="ARBA00022679"/>
    </source>
</evidence>
<proteinExistence type="inferred from homology"/>
<dbReference type="Proteomes" id="UP001161691">
    <property type="component" value="Unassembled WGS sequence"/>
</dbReference>
<comment type="similarity">
    <text evidence="1">Belongs to the glycosyltransferase group 1 family. Glycosyltransferase 4 subfamily.</text>
</comment>
<keyword evidence="2 5" id="KW-0328">Glycosyltransferase</keyword>